<accession>A0A2H3ALH0</accession>
<dbReference type="Proteomes" id="UP000218334">
    <property type="component" value="Unassembled WGS sequence"/>
</dbReference>
<keyword evidence="2" id="KW-1185">Reference proteome</keyword>
<reference evidence="2" key="1">
    <citation type="journal article" date="2017" name="Nat. Ecol. Evol.">
        <title>Genome expansion and lineage-specific genetic innovations in the forest pathogenic fungi Armillaria.</title>
        <authorList>
            <person name="Sipos G."/>
            <person name="Prasanna A.N."/>
            <person name="Walter M.C."/>
            <person name="O'Connor E."/>
            <person name="Balint B."/>
            <person name="Krizsan K."/>
            <person name="Kiss B."/>
            <person name="Hess J."/>
            <person name="Varga T."/>
            <person name="Slot J."/>
            <person name="Riley R."/>
            <person name="Boka B."/>
            <person name="Rigling D."/>
            <person name="Barry K."/>
            <person name="Lee J."/>
            <person name="Mihaltcheva S."/>
            <person name="LaButti K."/>
            <person name="Lipzen A."/>
            <person name="Waldron R."/>
            <person name="Moloney N.M."/>
            <person name="Sperisen C."/>
            <person name="Kredics L."/>
            <person name="Vagvoelgyi C."/>
            <person name="Patrignani A."/>
            <person name="Fitzpatrick D."/>
            <person name="Nagy I."/>
            <person name="Doyle S."/>
            <person name="Anderson J.B."/>
            <person name="Grigoriev I.V."/>
            <person name="Gueldener U."/>
            <person name="Muensterkoetter M."/>
            <person name="Nagy L.G."/>
        </authorList>
    </citation>
    <scope>NUCLEOTIDE SEQUENCE [LARGE SCALE GENOMIC DNA]</scope>
    <source>
        <strain evidence="2">28-4</strain>
    </source>
</reference>
<sequence length="155" mass="18405">MPEQRETSPNAIVKQEVDAEEIVADTSAQDQPAGSFYVSTRYDINQHFHDEQVEWIEANLEVFEQAVLAGRHFLWLEPFFEAWFQRWPENEDGMYCAAEEADDIVDRKKNILRILTMRLEARWNRLWGDEEDPQSIVIKLGILEYLHEFLDRDFN</sequence>
<gene>
    <name evidence="1" type="ORF">ARMSODRAFT_1027153</name>
</gene>
<organism evidence="1 2">
    <name type="scientific">Armillaria solidipes</name>
    <dbReference type="NCBI Taxonomy" id="1076256"/>
    <lineage>
        <taxon>Eukaryota</taxon>
        <taxon>Fungi</taxon>
        <taxon>Dikarya</taxon>
        <taxon>Basidiomycota</taxon>
        <taxon>Agaricomycotina</taxon>
        <taxon>Agaricomycetes</taxon>
        <taxon>Agaricomycetidae</taxon>
        <taxon>Agaricales</taxon>
        <taxon>Marasmiineae</taxon>
        <taxon>Physalacriaceae</taxon>
        <taxon>Armillaria</taxon>
    </lineage>
</organism>
<evidence type="ECO:0000313" key="1">
    <source>
        <dbReference type="EMBL" id="PBK59711.1"/>
    </source>
</evidence>
<proteinExistence type="predicted"/>
<protein>
    <submittedName>
        <fullName evidence="1">Uncharacterized protein</fullName>
    </submittedName>
</protein>
<name>A0A2H3ALH0_9AGAR</name>
<dbReference type="AlphaFoldDB" id="A0A2H3ALH0"/>
<dbReference type="EMBL" id="KZ293498">
    <property type="protein sequence ID" value="PBK59711.1"/>
    <property type="molecule type" value="Genomic_DNA"/>
</dbReference>
<evidence type="ECO:0000313" key="2">
    <source>
        <dbReference type="Proteomes" id="UP000218334"/>
    </source>
</evidence>